<dbReference type="KEGG" id="zju:107432522"/>
<dbReference type="Proteomes" id="UP001652623">
    <property type="component" value="Chromosome 11"/>
</dbReference>
<keyword evidence="3" id="KW-1185">Reference proteome</keyword>
<protein>
    <submittedName>
        <fullName evidence="4">Uncharacterized protein LOC107432522 isoform X1</fullName>
    </submittedName>
</protein>
<evidence type="ECO:0000259" key="2">
    <source>
        <dbReference type="Pfam" id="PF07460"/>
    </source>
</evidence>
<evidence type="ECO:0000256" key="1">
    <source>
        <dbReference type="SAM" id="MobiDB-lite"/>
    </source>
</evidence>
<feature type="region of interest" description="Disordered" evidence="1">
    <location>
        <begin position="272"/>
        <end position="302"/>
    </location>
</feature>
<dbReference type="PANTHER" id="PTHR34199">
    <property type="entry name" value="NUMOD3 MOTIF FAMILY PROTEIN, EXPRESSED"/>
    <property type="match status" value="1"/>
</dbReference>
<dbReference type="Pfam" id="PF07460">
    <property type="entry name" value="NUMOD3"/>
    <property type="match status" value="1"/>
</dbReference>
<dbReference type="FunCoup" id="A0A6P4BJ66">
    <property type="interactions" value="663"/>
</dbReference>
<gene>
    <name evidence="4" type="primary">LOC107432522</name>
</gene>
<evidence type="ECO:0000313" key="4">
    <source>
        <dbReference type="RefSeq" id="XP_015899159.3"/>
    </source>
</evidence>
<dbReference type="AlphaFoldDB" id="A0A6P4BJ66"/>
<proteinExistence type="predicted"/>
<organism evidence="3 4">
    <name type="scientific">Ziziphus jujuba</name>
    <name type="common">Chinese jujube</name>
    <name type="synonym">Ziziphus sativa</name>
    <dbReference type="NCBI Taxonomy" id="326968"/>
    <lineage>
        <taxon>Eukaryota</taxon>
        <taxon>Viridiplantae</taxon>
        <taxon>Streptophyta</taxon>
        <taxon>Embryophyta</taxon>
        <taxon>Tracheophyta</taxon>
        <taxon>Spermatophyta</taxon>
        <taxon>Magnoliopsida</taxon>
        <taxon>eudicotyledons</taxon>
        <taxon>Gunneridae</taxon>
        <taxon>Pentapetalae</taxon>
        <taxon>rosids</taxon>
        <taxon>fabids</taxon>
        <taxon>Rosales</taxon>
        <taxon>Rhamnaceae</taxon>
        <taxon>Paliureae</taxon>
        <taxon>Ziziphus</taxon>
    </lineage>
</organism>
<dbReference type="PANTHER" id="PTHR34199:SF1">
    <property type="entry name" value="HISTONE-LYSINE N-METHYLTRANSFERASE, H3 LYSINE-79 SPECIFIC-LIKE PROTEIN"/>
    <property type="match status" value="1"/>
</dbReference>
<dbReference type="RefSeq" id="XP_015899159.3">
    <property type="nucleotide sequence ID" value="XM_016043673.4"/>
</dbReference>
<dbReference type="GeneID" id="107432522"/>
<feature type="domain" description="Nuclease associated modular" evidence="2">
    <location>
        <begin position="127"/>
        <end position="154"/>
    </location>
</feature>
<feature type="compositionally biased region" description="Polar residues" evidence="1">
    <location>
        <begin position="374"/>
        <end position="388"/>
    </location>
</feature>
<accession>A0A6P4BJ66</accession>
<dbReference type="InterPro" id="IPR003611">
    <property type="entry name" value="NUMOD3"/>
</dbReference>
<dbReference type="GO" id="GO:0003677">
    <property type="term" value="F:DNA binding"/>
    <property type="evidence" value="ECO:0007669"/>
    <property type="project" value="InterPro"/>
</dbReference>
<sequence>MPNFHLRLSSQQHPLSRIPNILVWPLFGYVVQCTHFPLNKIKWNYNLSVLRNWSPPPAFAGSVPGLNSLGALHFSIDMGVSDIGMCCQSIISTDSCEKKIFRKQVQEINFSDFSKTLSKDDKERQRREKIGLANKGRLPWNKGRKHSAETRERIKQRTIEALQNPKVRKKMSERPRSHSGQVKAKIGTALRRIWRKRLKCKQLKEKIFLSWAESIAEAAKTGGSEQEMLDWDSYETLKQDLVQQQLWLATEKAKAKEMAKLIKAEKQAQARAEKAEKLAHKRKKDAEKAKENRKSNGNKEELKLKQRLTKICRKISTNVQFSSPGTVISYIPSGDKLDLELIKRERLRREVSLADQIRAAKNRKAEFAAMEAPTPSSYAHQFSDTPRE</sequence>
<reference evidence="4" key="1">
    <citation type="submission" date="2025-08" db="UniProtKB">
        <authorList>
            <consortium name="RefSeq"/>
        </authorList>
    </citation>
    <scope>IDENTIFICATION</scope>
    <source>
        <tissue evidence="4">Seedling</tissue>
    </source>
</reference>
<evidence type="ECO:0000313" key="3">
    <source>
        <dbReference type="Proteomes" id="UP001652623"/>
    </source>
</evidence>
<name>A0A6P4BJ66_ZIZJJ</name>
<feature type="region of interest" description="Disordered" evidence="1">
    <location>
        <begin position="365"/>
        <end position="388"/>
    </location>
</feature>
<dbReference type="InParanoid" id="A0A6P4BJ66"/>